<evidence type="ECO:0000256" key="4">
    <source>
        <dbReference type="ARBA" id="ARBA00023014"/>
    </source>
</evidence>
<keyword evidence="3" id="KW-0408">Iron</keyword>
<keyword evidence="2" id="KW-0479">Metal-binding</keyword>
<dbReference type="PROSITE" id="PS51318">
    <property type="entry name" value="TAT"/>
    <property type="match status" value="1"/>
</dbReference>
<organism evidence="6 7">
    <name type="scientific">Desulfotalea psychrophila</name>
    <dbReference type="NCBI Taxonomy" id="84980"/>
    <lineage>
        <taxon>Bacteria</taxon>
        <taxon>Pseudomonadati</taxon>
        <taxon>Thermodesulfobacteriota</taxon>
        <taxon>Desulfobulbia</taxon>
        <taxon>Desulfobulbales</taxon>
        <taxon>Desulfocapsaceae</taxon>
        <taxon>Desulfotalea</taxon>
    </lineage>
</organism>
<dbReference type="InterPro" id="IPR050954">
    <property type="entry name" value="ET_IronSulfur_Cluster-Binding"/>
</dbReference>
<keyword evidence="1" id="KW-0004">4Fe-4S</keyword>
<accession>A0ABS3ATH0</accession>
<dbReference type="CDD" id="cd10551">
    <property type="entry name" value="PsrB"/>
    <property type="match status" value="1"/>
</dbReference>
<gene>
    <name evidence="6" type="ORF">JYU06_02645</name>
</gene>
<evidence type="ECO:0000313" key="6">
    <source>
        <dbReference type="EMBL" id="MBN4068409.1"/>
    </source>
</evidence>
<protein>
    <submittedName>
        <fullName evidence="6">4Fe-4S dicluster domain-containing protein</fullName>
    </submittedName>
</protein>
<dbReference type="SUPFAM" id="SSF54862">
    <property type="entry name" value="4Fe-4S ferredoxins"/>
    <property type="match status" value="1"/>
</dbReference>
<feature type="domain" description="4Fe-4S ferredoxin-type" evidence="5">
    <location>
        <begin position="38"/>
        <end position="67"/>
    </location>
</feature>
<keyword evidence="7" id="KW-1185">Reference proteome</keyword>
<evidence type="ECO:0000256" key="3">
    <source>
        <dbReference type="ARBA" id="ARBA00023004"/>
    </source>
</evidence>
<dbReference type="EMBL" id="JAFITO010000014">
    <property type="protein sequence ID" value="MBN4068409.1"/>
    <property type="molecule type" value="Genomic_DNA"/>
</dbReference>
<evidence type="ECO:0000256" key="1">
    <source>
        <dbReference type="ARBA" id="ARBA00022485"/>
    </source>
</evidence>
<dbReference type="InterPro" id="IPR006311">
    <property type="entry name" value="TAT_signal"/>
</dbReference>
<evidence type="ECO:0000259" key="5">
    <source>
        <dbReference type="PROSITE" id="PS51379"/>
    </source>
</evidence>
<sequence length="217" mass="23606">MEERRSFLKKSGLVILGLATVGLGQSKKNAMAATTAKVAMIIDLNRCLGCQSCVIACKQHNQTTSGFFNTRIELREKGTFPTARMSFTPKLCNQCEQAPCVRACSTGATFQLANGIVVTDWVQCIGDGACVTACPYNARFLDPESENKADKCDFCIGRLEKGLEPACVDACPAHARIFGDLNNPQGDFATYLQQKKLSPPDKDIDTGTRVFYTVSDK</sequence>
<proteinExistence type="predicted"/>
<dbReference type="Pfam" id="PF13247">
    <property type="entry name" value="Fer4_11"/>
    <property type="match status" value="1"/>
</dbReference>
<dbReference type="Pfam" id="PF12800">
    <property type="entry name" value="Fer4_4"/>
    <property type="match status" value="1"/>
</dbReference>
<dbReference type="Gene3D" id="3.30.70.20">
    <property type="match status" value="2"/>
</dbReference>
<feature type="domain" description="4Fe-4S ferredoxin-type" evidence="5">
    <location>
        <begin position="115"/>
        <end position="144"/>
    </location>
</feature>
<keyword evidence="4" id="KW-0411">Iron-sulfur</keyword>
<evidence type="ECO:0000256" key="2">
    <source>
        <dbReference type="ARBA" id="ARBA00022723"/>
    </source>
</evidence>
<dbReference type="Proteomes" id="UP000717534">
    <property type="component" value="Unassembled WGS sequence"/>
</dbReference>
<comment type="caution">
    <text evidence="6">The sequence shown here is derived from an EMBL/GenBank/DDBJ whole genome shotgun (WGS) entry which is preliminary data.</text>
</comment>
<dbReference type="PANTHER" id="PTHR43177:SF3">
    <property type="entry name" value="PROTEIN NRFC HOMOLOG"/>
    <property type="match status" value="1"/>
</dbReference>
<evidence type="ECO:0000313" key="7">
    <source>
        <dbReference type="Proteomes" id="UP000717534"/>
    </source>
</evidence>
<name>A0ABS3ATH0_9BACT</name>
<dbReference type="InterPro" id="IPR017896">
    <property type="entry name" value="4Fe4S_Fe-S-bd"/>
</dbReference>
<dbReference type="PROSITE" id="PS51379">
    <property type="entry name" value="4FE4S_FER_2"/>
    <property type="match status" value="2"/>
</dbReference>
<dbReference type="PANTHER" id="PTHR43177">
    <property type="entry name" value="PROTEIN NRFC"/>
    <property type="match status" value="1"/>
</dbReference>
<reference evidence="6 7" key="1">
    <citation type="submission" date="2021-02" db="EMBL/GenBank/DDBJ databases">
        <title>Activity-based single-cell genomes from oceanic crustal fluid captures similar information to metagenomic and metatranscriptomic surveys with orders of magnitude less sampling.</title>
        <authorList>
            <person name="D'Angelo T.S."/>
            <person name="Orcutt B.N."/>
        </authorList>
    </citation>
    <scope>NUCLEOTIDE SEQUENCE [LARGE SCALE GENOMIC DNA]</scope>
    <source>
        <strain evidence="6">AH-315-G02</strain>
    </source>
</reference>